<feature type="signal peptide" evidence="1">
    <location>
        <begin position="1"/>
        <end position="20"/>
    </location>
</feature>
<accession>A0ABP7QDP3</accession>
<evidence type="ECO:0000313" key="3">
    <source>
        <dbReference type="Proteomes" id="UP001501556"/>
    </source>
</evidence>
<protein>
    <recommendedName>
        <fullName evidence="4">DUF1795 domain-containing protein</fullName>
    </recommendedName>
</protein>
<evidence type="ECO:0000256" key="1">
    <source>
        <dbReference type="SAM" id="SignalP"/>
    </source>
</evidence>
<proteinExistence type="predicted"/>
<reference evidence="3" key="1">
    <citation type="journal article" date="2019" name="Int. J. Syst. Evol. Microbiol.">
        <title>The Global Catalogue of Microorganisms (GCM) 10K type strain sequencing project: providing services to taxonomists for standard genome sequencing and annotation.</title>
        <authorList>
            <consortium name="The Broad Institute Genomics Platform"/>
            <consortium name="The Broad Institute Genome Sequencing Center for Infectious Disease"/>
            <person name="Wu L."/>
            <person name="Ma J."/>
        </authorList>
    </citation>
    <scope>NUCLEOTIDE SEQUENCE [LARGE SCALE GENOMIC DNA]</scope>
    <source>
        <strain evidence="3">JCM 17217</strain>
    </source>
</reference>
<comment type="caution">
    <text evidence="2">The sequence shown here is derived from an EMBL/GenBank/DDBJ whole genome shotgun (WGS) entry which is preliminary data.</text>
</comment>
<gene>
    <name evidence="2" type="ORF">GCM10022407_27030</name>
</gene>
<dbReference type="Proteomes" id="UP001501556">
    <property type="component" value="Unassembled WGS sequence"/>
</dbReference>
<feature type="chain" id="PRO_5045829158" description="DUF1795 domain-containing protein" evidence="1">
    <location>
        <begin position="21"/>
        <end position="166"/>
    </location>
</feature>
<dbReference type="EMBL" id="BAABDI010000019">
    <property type="protein sequence ID" value="GAA3980399.1"/>
    <property type="molecule type" value="Genomic_DNA"/>
</dbReference>
<keyword evidence="1" id="KW-0732">Signal</keyword>
<keyword evidence="3" id="KW-1185">Reference proteome</keyword>
<evidence type="ECO:0000313" key="2">
    <source>
        <dbReference type="EMBL" id="GAA3980399.1"/>
    </source>
</evidence>
<organism evidence="2 3">
    <name type="scientific">Hymenobacter antarcticus</name>
    <dbReference type="NCBI Taxonomy" id="486270"/>
    <lineage>
        <taxon>Bacteria</taxon>
        <taxon>Pseudomonadati</taxon>
        <taxon>Bacteroidota</taxon>
        <taxon>Cytophagia</taxon>
        <taxon>Cytophagales</taxon>
        <taxon>Hymenobacteraceae</taxon>
        <taxon>Hymenobacter</taxon>
    </lineage>
</organism>
<name>A0ABP7QDP3_9BACT</name>
<dbReference type="RefSeq" id="WP_345125232.1">
    <property type="nucleotide sequence ID" value="NZ_BAABDI010000019.1"/>
</dbReference>
<sequence>MYRSLLLLFVLLLPRPPAAAQDLELIQNRAFQVTYAVPPRWALTHQRTDSVEVLRYHSPDDDARLWVGQLRGRHAKLPPARALQRLLRHLGATRHEEHRMSSHGLDFLESTGTCFVGGRELRYDARVTTYQGHLLLVYVYATPAVFTTQAPLLHQMLDSVTPQRGK</sequence>
<evidence type="ECO:0008006" key="4">
    <source>
        <dbReference type="Google" id="ProtNLM"/>
    </source>
</evidence>